<dbReference type="InterPro" id="IPR051532">
    <property type="entry name" value="Ester_Hydrolysis_Enzymes"/>
</dbReference>
<dbReference type="InterPro" id="IPR013830">
    <property type="entry name" value="SGNH_hydro"/>
</dbReference>
<dbReference type="InterPro" id="IPR036514">
    <property type="entry name" value="SGNH_hydro_sf"/>
</dbReference>
<name>A0A248LM96_9NEIS</name>
<evidence type="ECO:0000259" key="1">
    <source>
        <dbReference type="Pfam" id="PF13472"/>
    </source>
</evidence>
<dbReference type="SUPFAM" id="SSF52266">
    <property type="entry name" value="SGNH hydrolase"/>
    <property type="match status" value="1"/>
</dbReference>
<dbReference type="PANTHER" id="PTHR30383">
    <property type="entry name" value="THIOESTERASE 1/PROTEASE 1/LYSOPHOSPHOLIPASE L1"/>
    <property type="match status" value="1"/>
</dbReference>
<evidence type="ECO:0000313" key="3">
    <source>
        <dbReference type="Proteomes" id="UP000197424"/>
    </source>
</evidence>
<accession>A0A248LM96</accession>
<dbReference type="RefSeq" id="WP_161493550.1">
    <property type="nucleotide sequence ID" value="NZ_CP022115.1"/>
</dbReference>
<dbReference type="Pfam" id="PF13472">
    <property type="entry name" value="Lipase_GDSL_2"/>
    <property type="match status" value="1"/>
</dbReference>
<evidence type="ECO:0000313" key="2">
    <source>
        <dbReference type="EMBL" id="ASJ25486.1"/>
    </source>
</evidence>
<gene>
    <name evidence="2" type="ORF">LHGZ1_2655</name>
</gene>
<dbReference type="AlphaFoldDB" id="A0A248LM96"/>
<proteinExistence type="predicted"/>
<organism evidence="2 3">
    <name type="scientific">Laribacter hongkongensis</name>
    <dbReference type="NCBI Taxonomy" id="168471"/>
    <lineage>
        <taxon>Bacteria</taxon>
        <taxon>Pseudomonadati</taxon>
        <taxon>Pseudomonadota</taxon>
        <taxon>Betaproteobacteria</taxon>
        <taxon>Neisseriales</taxon>
        <taxon>Aquaspirillaceae</taxon>
        <taxon>Laribacter</taxon>
    </lineage>
</organism>
<protein>
    <submittedName>
        <fullName evidence="2">Lysophospholipase</fullName>
    </submittedName>
</protein>
<dbReference type="Gene3D" id="3.40.50.1110">
    <property type="entry name" value="SGNH hydrolase"/>
    <property type="match status" value="1"/>
</dbReference>
<dbReference type="GO" id="GO:0016788">
    <property type="term" value="F:hydrolase activity, acting on ester bonds"/>
    <property type="evidence" value="ECO:0007669"/>
    <property type="project" value="UniProtKB-ARBA"/>
</dbReference>
<sequence length="204" mass="22173">MQICFFGDSFTHGVGDPAGLGWRGRVVRRLIGVRPDVTAYDLGIRRNTSADILLRWESEARARLAPGQVHRLVFGFGTNDCADDGTGRGRVSRSDTLRNARSMLSRAVEVAPTLLIGPPPVLDDVAADRRMAGLEPELRGVAEEFGVPFLPVFHRLATEPAWTAGAAAGDGTHPDGNGYRLLADCIWNWPAFREWAGLLPVDVT</sequence>
<dbReference type="EMBL" id="CP022115">
    <property type="protein sequence ID" value="ASJ25486.1"/>
    <property type="molecule type" value="Genomic_DNA"/>
</dbReference>
<reference evidence="3" key="1">
    <citation type="submission" date="2017-06" db="EMBL/GenBank/DDBJ databases">
        <title>Whole genome sequence of Laribacter hongkongensis LHGZ1.</title>
        <authorList>
            <person name="Chen D."/>
            <person name="Wu H."/>
            <person name="Chen J."/>
        </authorList>
    </citation>
    <scope>NUCLEOTIDE SEQUENCE [LARGE SCALE GENOMIC DNA]</scope>
    <source>
        <strain evidence="3">LHGZ1</strain>
    </source>
</reference>
<dbReference type="Proteomes" id="UP000197424">
    <property type="component" value="Chromosome"/>
</dbReference>
<feature type="domain" description="SGNH hydrolase-type esterase" evidence="1">
    <location>
        <begin position="5"/>
        <end position="181"/>
    </location>
</feature>